<sequence length="149" mass="16135">MVRVRLAFSLVSLPGAPPTGEGGAGDWVVEPEDRSGDFRLRVGLPQGFERTLLTTDGAAATTGGRTGSIAIYRHGTPYRLEFALEVRTGSPEDDDERPSPRSERAEEAVAIRREARASEWRGRGVARRADAPARTRPCSCSRPEPFDAG</sequence>
<evidence type="ECO:0000313" key="2">
    <source>
        <dbReference type="EMBL" id="PWJ52830.1"/>
    </source>
</evidence>
<dbReference type="EMBL" id="QGDQ01000017">
    <property type="protein sequence ID" value="PWJ52830.1"/>
    <property type="molecule type" value="Genomic_DNA"/>
</dbReference>
<feature type="compositionally biased region" description="Basic and acidic residues" evidence="1">
    <location>
        <begin position="97"/>
        <end position="133"/>
    </location>
</feature>
<keyword evidence="3" id="KW-1185">Reference proteome</keyword>
<gene>
    <name evidence="2" type="ORF">BXY45_11782</name>
</gene>
<accession>A0A316A774</accession>
<protein>
    <submittedName>
        <fullName evidence="2">Uncharacterized protein</fullName>
    </submittedName>
</protein>
<reference evidence="2 3" key="1">
    <citation type="submission" date="2018-03" db="EMBL/GenBank/DDBJ databases">
        <title>Genomic Encyclopedia of Archaeal and Bacterial Type Strains, Phase II (KMG-II): from individual species to whole genera.</title>
        <authorList>
            <person name="Goeker M."/>
        </authorList>
    </citation>
    <scope>NUCLEOTIDE SEQUENCE [LARGE SCALE GENOMIC DNA]</scope>
    <source>
        <strain evidence="2 3">DSM 44889</strain>
    </source>
</reference>
<dbReference type="AlphaFoldDB" id="A0A316A774"/>
<dbReference type="Proteomes" id="UP000245469">
    <property type="component" value="Unassembled WGS sequence"/>
</dbReference>
<feature type="region of interest" description="Disordered" evidence="1">
    <location>
        <begin position="86"/>
        <end position="149"/>
    </location>
</feature>
<name>A0A316A774_9ACTN</name>
<proteinExistence type="predicted"/>
<organism evidence="2 3">
    <name type="scientific">Quadrisphaera granulorum</name>
    <dbReference type="NCBI Taxonomy" id="317664"/>
    <lineage>
        <taxon>Bacteria</taxon>
        <taxon>Bacillati</taxon>
        <taxon>Actinomycetota</taxon>
        <taxon>Actinomycetes</taxon>
        <taxon>Kineosporiales</taxon>
        <taxon>Kineosporiaceae</taxon>
        <taxon>Quadrisphaera</taxon>
    </lineage>
</organism>
<comment type="caution">
    <text evidence="2">The sequence shown here is derived from an EMBL/GenBank/DDBJ whole genome shotgun (WGS) entry which is preliminary data.</text>
</comment>
<evidence type="ECO:0000313" key="3">
    <source>
        <dbReference type="Proteomes" id="UP000245469"/>
    </source>
</evidence>
<evidence type="ECO:0000256" key="1">
    <source>
        <dbReference type="SAM" id="MobiDB-lite"/>
    </source>
</evidence>
<dbReference type="RefSeq" id="WP_109775090.1">
    <property type="nucleotide sequence ID" value="NZ_QGDQ01000017.1"/>
</dbReference>